<sequence>MDSKAQARPPAPRAERQAYYDDIAQQGLAPLWESLHSLVPPQPRPKAVAAFWRYAQLRPLVLQAGALISAEEAVRRVLILENPGLPGQASITSTLYAGLQLILPGEVAPSHRHTQSALRFIVEGRGAYTAVNGERTTMQPGDFIITPSWTWHDHGNPAEAKGGEPVIWLDGLDIPLIAHLDAGFAENGGTAEQAITRPEGSSFARFGHNMAPVRHRATSDATASPLFSYPYERSREALERLRRDDEIDDWDGVKLRYVNPATGGWPMPTMATFMQLLPAGFHGRTYRSTDATVFSVVEGHGSAHIGEQTFAFGPRDLFVAPAWAPVRLDAAQDAVLFSYSDRPVQAALGLLREERI</sequence>
<dbReference type="InterPro" id="IPR047183">
    <property type="entry name" value="GDO-like"/>
</dbReference>
<accession>A0A7V8FNS1</accession>
<dbReference type="Pfam" id="PF07883">
    <property type="entry name" value="Cupin_2"/>
    <property type="match status" value="1"/>
</dbReference>
<dbReference type="CDD" id="cd02216">
    <property type="entry name" value="cupin_GDO-like_N"/>
    <property type="match status" value="1"/>
</dbReference>
<dbReference type="AlphaFoldDB" id="A0A7V8FNS1"/>
<reference evidence="6" key="1">
    <citation type="journal article" date="2020" name="MBio">
        <title>Horizontal gene transfer to a defensive symbiont with a reduced genome amongst a multipartite beetle microbiome.</title>
        <authorList>
            <person name="Waterworth S.C."/>
            <person name="Florez L.V."/>
            <person name="Rees E.R."/>
            <person name="Hertweck C."/>
            <person name="Kaltenpoth M."/>
            <person name="Kwan J.C."/>
        </authorList>
    </citation>
    <scope>NUCLEOTIDE SEQUENCE [LARGE SCALE GENOMIC DNA]</scope>
</reference>
<organism evidence="5 6">
    <name type="scientific">Paracidovorax wautersii</name>
    <dbReference type="NCBI Taxonomy" id="1177982"/>
    <lineage>
        <taxon>Bacteria</taxon>
        <taxon>Pseudomonadati</taxon>
        <taxon>Pseudomonadota</taxon>
        <taxon>Betaproteobacteria</taxon>
        <taxon>Burkholderiales</taxon>
        <taxon>Comamonadaceae</taxon>
        <taxon>Paracidovorax</taxon>
    </lineage>
</organism>
<dbReference type="InterPro" id="IPR013096">
    <property type="entry name" value="Cupin_2"/>
</dbReference>
<dbReference type="InterPro" id="IPR011960">
    <property type="entry name" value="Gentisate_dOase"/>
</dbReference>
<dbReference type="EMBL" id="WNDQ01000025">
    <property type="protein sequence ID" value="KAF1021162.1"/>
    <property type="molecule type" value="Genomic_DNA"/>
</dbReference>
<evidence type="ECO:0000256" key="2">
    <source>
        <dbReference type="ARBA" id="ARBA00023002"/>
    </source>
</evidence>
<dbReference type="EC" id="1.13.11.4" evidence="3"/>
<protein>
    <recommendedName>
        <fullName evidence="3">Gentisate 1,2-dioxygenase</fullName>
        <ecNumber evidence="3">1.13.11.4</ecNumber>
    </recommendedName>
</protein>
<evidence type="ECO:0000256" key="1">
    <source>
        <dbReference type="ARBA" id="ARBA00022964"/>
    </source>
</evidence>
<dbReference type="PANTHER" id="PTHR41517">
    <property type="entry name" value="1,2-DIOXYGENASE PROTEIN-RELATED"/>
    <property type="match status" value="1"/>
</dbReference>
<keyword evidence="1 5" id="KW-0223">Dioxygenase</keyword>
<dbReference type="Gene3D" id="2.60.120.10">
    <property type="entry name" value="Jelly Rolls"/>
    <property type="match status" value="1"/>
</dbReference>
<dbReference type="PANTHER" id="PTHR41517:SF1">
    <property type="entry name" value="CUPIN"/>
    <property type="match status" value="1"/>
</dbReference>
<proteinExistence type="predicted"/>
<evidence type="ECO:0000313" key="6">
    <source>
        <dbReference type="Proteomes" id="UP000461670"/>
    </source>
</evidence>
<evidence type="ECO:0000259" key="4">
    <source>
        <dbReference type="Pfam" id="PF07883"/>
    </source>
</evidence>
<dbReference type="SUPFAM" id="SSF51182">
    <property type="entry name" value="RmlC-like cupins"/>
    <property type="match status" value="1"/>
</dbReference>
<dbReference type="CDD" id="cd06992">
    <property type="entry name" value="cupin_GDO-like_C"/>
    <property type="match status" value="1"/>
</dbReference>
<evidence type="ECO:0000313" key="5">
    <source>
        <dbReference type="EMBL" id="KAF1021162.1"/>
    </source>
</evidence>
<dbReference type="NCBIfam" id="TIGR02272">
    <property type="entry name" value="gentisate_1_2"/>
    <property type="match status" value="1"/>
</dbReference>
<name>A0A7V8FNS1_9BURK</name>
<dbReference type="GO" id="GO:0047922">
    <property type="term" value="F:gentisate 1,2-dioxygenase activity"/>
    <property type="evidence" value="ECO:0007669"/>
    <property type="project" value="UniProtKB-UniRule"/>
</dbReference>
<feature type="domain" description="Cupin type-2" evidence="4">
    <location>
        <begin position="99"/>
        <end position="159"/>
    </location>
</feature>
<keyword evidence="2" id="KW-0560">Oxidoreductase</keyword>
<dbReference type="InterPro" id="IPR014710">
    <property type="entry name" value="RmlC-like_jellyroll"/>
</dbReference>
<dbReference type="InterPro" id="IPR011051">
    <property type="entry name" value="RmlC_Cupin_sf"/>
</dbReference>
<comment type="caution">
    <text evidence="5">The sequence shown here is derived from an EMBL/GenBank/DDBJ whole genome shotgun (WGS) entry which is preliminary data.</text>
</comment>
<evidence type="ECO:0000256" key="3">
    <source>
        <dbReference type="NCBIfam" id="TIGR02272"/>
    </source>
</evidence>
<gene>
    <name evidence="5" type="primary">sdgD</name>
    <name evidence="5" type="ORF">GAK30_02056</name>
</gene>
<dbReference type="Proteomes" id="UP000461670">
    <property type="component" value="Unassembled WGS sequence"/>
</dbReference>